<comment type="caution">
    <text evidence="8">The sequence shown here is derived from an EMBL/GenBank/DDBJ whole genome shotgun (WGS) entry which is preliminary data.</text>
</comment>
<name>C6LTX5_GIAIB</name>
<dbReference type="InterPro" id="IPR036961">
    <property type="entry name" value="Kinesin_motor_dom_sf"/>
</dbReference>
<sequence>MSTKVEVHLRCRPVPEGAEQVKMSVSTNAGGTTLSIAESRDLAVDGTAAEKEYQLDGMWPGTTSQAFIFENIALPIADKVLDGYNGTICCYGATGSGKSFTTFGEKNNEGMVTRTIKYLFQQRQAREGSAEIRFVVSFLELYLDNTYDLLDDKPSAQGSALGSFGSTRQLVDPDLSSTGADPSVISSATPGKQSDSKILQLRETAAGAVYAEGLSAHPVSSADAMLALLKKGINRRVTFATAANERSSRSHAIFSVAVVQNDRVNGTTRSSVLTFADLAGSERLSKSASDGTRKLEAASINRSLSALGNVVQALAKNLPHIPYRDSKLTRILQHALGGSCHTTMICTVYPLKSNYDETLSTIQFAHRCRNIINQPRVSIIDLSSADLESKIRRLTSELADARTQLSKEEELRKALQSRMNEMIEVLKETGEYTIGPNGEIIDEDGNLIMGARPTSATAGSRANSARQIESSDHIISSPKRRRSASRTDPAKANKALQNSLNQVQAKLDQRSNDLLEVQAQSRQTKEALLKQINDQKQQIWSLTKELNAATQKFDATVEKMQKQHDHEIKRLIADTKELYNKNTELINSLPRIAQEYAEESRDQAELESKIRCALESEKSTFAVELDCMMINQREELTKHFQYELNILQMRLKEVEENNFLEREKLMERFDKLLQICMWFQKEYGRSSNVIHECCEGKHAAVIIGGGSQSCSRPQSRPATGNAPKTRGGSAYTTAISDLTETVESSECKSSGVQYLYKADGQTRAASSVIQSISGHQTKSILETSRELPSDEQSAGLGASVAGYTYGGTAAHLPGYVQQAPRHPSQHAAIVLPLELMPVPIPLDYVTFLRSEYEAREHERERLAAEATGPVSPPRGGTPIVTTPSMVTPSKPVGSVGLNMVRPYSNYTAKPYEYALSSSGAVKKIRPKTAPKPEKFIASLGSPSGRTGDLPATRIVDNLNTYSLAQTQRTRSGSILTQSKLNSLSSLGRTNIQRPSSTSVSKTGMLSAKAAQGVVYMDSAKAPSSQASQVSASKKKAGDELALSNLHDSPCLNISSINSVSEQPSNLTTEQLLRLELEREKKKTQQLQQAAIYQQHLLNSKIISGVDKSLTRQSRIEIYHK</sequence>
<dbReference type="InterPro" id="IPR027417">
    <property type="entry name" value="P-loop_NTPase"/>
</dbReference>
<accession>C6LTX5</accession>
<dbReference type="InterPro" id="IPR001752">
    <property type="entry name" value="Kinesin_motor_dom"/>
</dbReference>
<dbReference type="GO" id="GO:0005524">
    <property type="term" value="F:ATP binding"/>
    <property type="evidence" value="ECO:0007669"/>
    <property type="project" value="UniProtKB-UniRule"/>
</dbReference>
<dbReference type="PANTHER" id="PTHR47968">
    <property type="entry name" value="CENTROMERE PROTEIN E"/>
    <property type="match status" value="1"/>
</dbReference>
<keyword evidence="2 5" id="KW-0175">Coiled coil</keyword>
<feature type="binding site" evidence="4">
    <location>
        <begin position="92"/>
        <end position="99"/>
    </location>
    <ligand>
        <name>ATP</name>
        <dbReference type="ChEBI" id="CHEBI:30616"/>
    </ligand>
</feature>
<dbReference type="InterPro" id="IPR027640">
    <property type="entry name" value="Kinesin-like_fam"/>
</dbReference>
<dbReference type="Gene3D" id="3.40.850.10">
    <property type="entry name" value="Kinesin motor domain"/>
    <property type="match status" value="1"/>
</dbReference>
<evidence type="ECO:0000256" key="5">
    <source>
        <dbReference type="SAM" id="Coils"/>
    </source>
</evidence>
<evidence type="ECO:0000256" key="2">
    <source>
        <dbReference type="ARBA" id="ARBA00023054"/>
    </source>
</evidence>
<dbReference type="GO" id="GO:0008017">
    <property type="term" value="F:microtubule binding"/>
    <property type="evidence" value="ECO:0007669"/>
    <property type="project" value="InterPro"/>
</dbReference>
<evidence type="ECO:0000256" key="3">
    <source>
        <dbReference type="ARBA" id="ARBA00023175"/>
    </source>
</evidence>
<dbReference type="SMART" id="SM00129">
    <property type="entry name" value="KISc"/>
    <property type="match status" value="1"/>
</dbReference>
<dbReference type="EMBL" id="ACGJ01002282">
    <property type="protein sequence ID" value="EET00524.1"/>
    <property type="molecule type" value="Genomic_DNA"/>
</dbReference>
<organism evidence="8 9">
    <name type="scientific">Giardia intestinalis (strain ATCC 50581 / GS clone H7)</name>
    <name type="common">Giardia lamblia</name>
    <dbReference type="NCBI Taxonomy" id="598745"/>
    <lineage>
        <taxon>Eukaryota</taxon>
        <taxon>Metamonada</taxon>
        <taxon>Diplomonadida</taxon>
        <taxon>Hexamitidae</taxon>
        <taxon>Giardiinae</taxon>
        <taxon>Giardia</taxon>
    </lineage>
</organism>
<feature type="region of interest" description="Disordered" evidence="6">
    <location>
        <begin position="863"/>
        <end position="887"/>
    </location>
</feature>
<dbReference type="Proteomes" id="UP000002488">
    <property type="component" value="Unassembled WGS sequence"/>
</dbReference>
<feature type="compositionally biased region" description="Polar residues" evidence="6">
    <location>
        <begin position="454"/>
        <end position="468"/>
    </location>
</feature>
<feature type="domain" description="Kinesin motor" evidence="7">
    <location>
        <begin position="4"/>
        <end position="371"/>
    </location>
</feature>
<keyword evidence="4" id="KW-0547">Nucleotide-binding</keyword>
<proteinExistence type="inferred from homology"/>
<feature type="coiled-coil region" evidence="5">
    <location>
        <begin position="384"/>
        <end position="425"/>
    </location>
</feature>
<dbReference type="AlphaFoldDB" id="C6LTX5"/>
<dbReference type="VEuPathDB" id="GiardiaDB:GL50581_2221"/>
<dbReference type="CDD" id="cd00106">
    <property type="entry name" value="KISc"/>
    <property type="match status" value="1"/>
</dbReference>
<keyword evidence="1" id="KW-0493">Microtubule</keyword>
<gene>
    <name evidence="8" type="ORF">GL50581_2221</name>
</gene>
<feature type="region of interest" description="Disordered" evidence="6">
    <location>
        <begin position="452"/>
        <end position="498"/>
    </location>
</feature>
<dbReference type="SUPFAM" id="SSF52540">
    <property type="entry name" value="P-loop containing nucleoside triphosphate hydrolases"/>
    <property type="match status" value="1"/>
</dbReference>
<keyword evidence="3 4" id="KW-0505">Motor protein</keyword>
<dbReference type="PRINTS" id="PR00380">
    <property type="entry name" value="KINESINHEAVY"/>
</dbReference>
<dbReference type="PANTHER" id="PTHR47968:SF36">
    <property type="entry name" value="KINESIN HEAVY CHAIN ISOFORM X1"/>
    <property type="match status" value="1"/>
</dbReference>
<dbReference type="GO" id="GO:0003777">
    <property type="term" value="F:microtubule motor activity"/>
    <property type="evidence" value="ECO:0007669"/>
    <property type="project" value="InterPro"/>
</dbReference>
<comment type="similarity">
    <text evidence="4">Belongs to the TRAFAC class myosin-kinesin ATPase superfamily. Kinesin family.</text>
</comment>
<reference evidence="8 9" key="1">
    <citation type="journal article" date="2009" name="PLoS Pathog.">
        <title>Draft genome sequencing of giardia intestinalis assemblage B isolate GS: is human giardiasis caused by two different species?</title>
        <authorList>
            <person name="Franzen O."/>
            <person name="Jerlstrom-Hultqvist J."/>
            <person name="Castro E."/>
            <person name="Sherwood E."/>
            <person name="Ankarklev J."/>
            <person name="Reiner D.S."/>
            <person name="Palm D."/>
            <person name="Andersson J.O."/>
            <person name="Andersson B."/>
            <person name="Svard S.G."/>
        </authorList>
    </citation>
    <scope>NUCLEOTIDE SEQUENCE [LARGE SCALE GENOMIC DNA]</scope>
    <source>
        <strain evidence="9">ATCC 50581 / GS clone H7</strain>
    </source>
</reference>
<feature type="region of interest" description="Disordered" evidence="6">
    <location>
        <begin position="706"/>
        <end position="730"/>
    </location>
</feature>
<protein>
    <submittedName>
        <fullName evidence="8">Kinesin like protein</fullName>
    </submittedName>
</protein>
<dbReference type="Pfam" id="PF00225">
    <property type="entry name" value="Kinesin"/>
    <property type="match status" value="1"/>
</dbReference>
<evidence type="ECO:0000256" key="1">
    <source>
        <dbReference type="ARBA" id="ARBA00022701"/>
    </source>
</evidence>
<dbReference type="OrthoDB" id="3176171at2759"/>
<dbReference type="PROSITE" id="PS50067">
    <property type="entry name" value="KINESIN_MOTOR_2"/>
    <property type="match status" value="1"/>
</dbReference>
<dbReference type="GO" id="GO:0005874">
    <property type="term" value="C:microtubule"/>
    <property type="evidence" value="ECO:0007669"/>
    <property type="project" value="UniProtKB-KW"/>
</dbReference>
<keyword evidence="4" id="KW-0067">ATP-binding</keyword>
<dbReference type="GO" id="GO:0007018">
    <property type="term" value="P:microtubule-based movement"/>
    <property type="evidence" value="ECO:0007669"/>
    <property type="project" value="InterPro"/>
</dbReference>
<evidence type="ECO:0000259" key="7">
    <source>
        <dbReference type="PROSITE" id="PS50067"/>
    </source>
</evidence>
<evidence type="ECO:0000313" key="9">
    <source>
        <dbReference type="Proteomes" id="UP000002488"/>
    </source>
</evidence>
<feature type="compositionally biased region" description="Polar residues" evidence="6">
    <location>
        <begin position="708"/>
        <end position="718"/>
    </location>
</feature>
<evidence type="ECO:0000313" key="8">
    <source>
        <dbReference type="EMBL" id="EET00524.1"/>
    </source>
</evidence>
<evidence type="ECO:0000256" key="4">
    <source>
        <dbReference type="PROSITE-ProRule" id="PRU00283"/>
    </source>
</evidence>
<dbReference type="OMA" id="VIHECCE"/>
<evidence type="ECO:0000256" key="6">
    <source>
        <dbReference type="SAM" id="MobiDB-lite"/>
    </source>
</evidence>